<dbReference type="Proteomes" id="UP000318380">
    <property type="component" value="Unassembled WGS sequence"/>
</dbReference>
<reference evidence="2 3" key="1">
    <citation type="submission" date="2019-06" db="EMBL/GenBank/DDBJ databases">
        <title>Sequencing the genomes of 1000 actinobacteria strains.</title>
        <authorList>
            <person name="Klenk H.-P."/>
        </authorList>
    </citation>
    <scope>NUCLEOTIDE SEQUENCE [LARGE SCALE GENOMIC DNA]</scope>
    <source>
        <strain evidence="2 3">DSM 24683</strain>
    </source>
</reference>
<feature type="signal peptide" evidence="1">
    <location>
        <begin position="1"/>
        <end position="23"/>
    </location>
</feature>
<evidence type="ECO:0000256" key="1">
    <source>
        <dbReference type="SAM" id="SignalP"/>
    </source>
</evidence>
<proteinExistence type="predicted"/>
<dbReference type="EMBL" id="VIVK01000002">
    <property type="protein sequence ID" value="TWD75314.1"/>
    <property type="molecule type" value="Genomic_DNA"/>
</dbReference>
<accession>A0A561B8N2</accession>
<dbReference type="RefSeq" id="WP_145814027.1">
    <property type="nucleotide sequence ID" value="NZ_VIVK01000002.1"/>
</dbReference>
<organism evidence="2 3">
    <name type="scientific">Kribbella amoyensis</name>
    <dbReference type="NCBI Taxonomy" id="996641"/>
    <lineage>
        <taxon>Bacteria</taxon>
        <taxon>Bacillati</taxon>
        <taxon>Actinomycetota</taxon>
        <taxon>Actinomycetes</taxon>
        <taxon>Propionibacteriales</taxon>
        <taxon>Kribbellaceae</taxon>
        <taxon>Kribbella</taxon>
    </lineage>
</organism>
<evidence type="ECO:0000313" key="2">
    <source>
        <dbReference type="EMBL" id="TWD75314.1"/>
    </source>
</evidence>
<keyword evidence="3" id="KW-1185">Reference proteome</keyword>
<evidence type="ECO:0000313" key="3">
    <source>
        <dbReference type="Proteomes" id="UP000318380"/>
    </source>
</evidence>
<name>A0A561B8N2_9ACTN</name>
<gene>
    <name evidence="2" type="ORF">FB561_6752</name>
</gene>
<protein>
    <submittedName>
        <fullName evidence="2">Uncharacterized protein</fullName>
    </submittedName>
</protein>
<keyword evidence="1" id="KW-0732">Signal</keyword>
<dbReference type="AlphaFoldDB" id="A0A561B8N2"/>
<comment type="caution">
    <text evidence="2">The sequence shown here is derived from an EMBL/GenBank/DDBJ whole genome shotgun (WGS) entry which is preliminary data.</text>
</comment>
<feature type="chain" id="PRO_5021713182" evidence="1">
    <location>
        <begin position="24"/>
        <end position="427"/>
    </location>
</feature>
<sequence>MQKTALLAGLVVLLAAPALPAGAASPGISGVRIAWADASHAKIRVSWTETTPVANRLWLEVEGGEPRLDLGSTAATGADEVLINTSYLGYSTQQENARIVVTDPAGGEAQSVPFDRYLRVVTWPTITFAADRSARWTLPPAPVDPNPGDPLDLAASTTYTPRLLQSVESGKCEVRKLPSIRDETGTIPDDGRSALFAVDAANEWNPRGVGYLDFRIDHSTVTVSGATATAYGSQLRLTGAVRTVTLNDTITCTAESQSVYQEKLVLQARDSSTSAWYVVGTVQTDPVGRYTVDLRNPGTREYRVARADALIFHGVRYGASAQQTVRATTRVVAAKFIQPAVAYGTKPRAYLWVDPPGSQRAALQFKNANGVWQGVSYKTLASGRGLLSFPWNRRGVTQFRWWVPGSTTSTRLPVEPVYSPTFSLTVR</sequence>